<dbReference type="STRING" id="454194.PYK22_01462"/>
<dbReference type="GO" id="GO:0010411">
    <property type="term" value="P:xyloglucan metabolic process"/>
    <property type="evidence" value="ECO:0007669"/>
    <property type="project" value="TreeGrafter"/>
</dbReference>
<dbReference type="PANTHER" id="PTHR43739:SF5">
    <property type="entry name" value="EXO-ALPHA-SIALIDASE"/>
    <property type="match status" value="1"/>
</dbReference>
<dbReference type="AlphaFoldDB" id="A0A0B6WWH3"/>
<feature type="domain" description="Sortilin N-terminal" evidence="3">
    <location>
        <begin position="137"/>
        <end position="240"/>
    </location>
</feature>
<reference evidence="4 5" key="2">
    <citation type="submission" date="2015-01" db="EMBL/GenBank/DDBJ databases">
        <title>Complete genome sequence of Pyrinomonas methylaliphatogenes type strain K22T.</title>
        <authorList>
            <person name="Lee K.C.Y."/>
            <person name="Power J.F."/>
            <person name="Dunfield P.F."/>
            <person name="Morgan X.C."/>
            <person name="Huttenhower C."/>
            <person name="Stott M.B."/>
        </authorList>
    </citation>
    <scope>NUCLEOTIDE SEQUENCE [LARGE SCALE GENOMIC DNA]</scope>
    <source>
        <strain evidence="4 5">K22</strain>
    </source>
</reference>
<dbReference type="InterPro" id="IPR002477">
    <property type="entry name" value="Peptidoglycan-bd-like"/>
</dbReference>
<dbReference type="Gene3D" id="1.10.101.10">
    <property type="entry name" value="PGBD-like superfamily/PGBD"/>
    <property type="match status" value="1"/>
</dbReference>
<dbReference type="PANTHER" id="PTHR43739">
    <property type="entry name" value="XYLOGLUCANASE (EUROFUNG)"/>
    <property type="match status" value="1"/>
</dbReference>
<dbReference type="CDD" id="cd15482">
    <property type="entry name" value="Sialidase_non-viral"/>
    <property type="match status" value="2"/>
</dbReference>
<reference evidence="4 5" key="1">
    <citation type="submission" date="2013-12" db="EMBL/GenBank/DDBJ databases">
        <authorList>
            <person name="Stott M."/>
        </authorList>
    </citation>
    <scope>NUCLEOTIDE SEQUENCE [LARGE SCALE GENOMIC DNA]</scope>
    <source>
        <strain evidence="4 5">K22</strain>
    </source>
</reference>
<evidence type="ECO:0000313" key="5">
    <source>
        <dbReference type="Proteomes" id="UP000031518"/>
    </source>
</evidence>
<gene>
    <name evidence="4" type="ORF">PYK22_01462</name>
</gene>
<evidence type="ECO:0000256" key="1">
    <source>
        <dbReference type="ARBA" id="ARBA00022737"/>
    </source>
</evidence>
<organism evidence="4 5">
    <name type="scientific">Pyrinomonas methylaliphatogenes</name>
    <dbReference type="NCBI Taxonomy" id="454194"/>
    <lineage>
        <taxon>Bacteria</taxon>
        <taxon>Pseudomonadati</taxon>
        <taxon>Acidobacteriota</taxon>
        <taxon>Blastocatellia</taxon>
        <taxon>Blastocatellales</taxon>
        <taxon>Pyrinomonadaceae</taxon>
        <taxon>Pyrinomonas</taxon>
    </lineage>
</organism>
<dbReference type="InterPro" id="IPR036366">
    <property type="entry name" value="PGBDSf"/>
</dbReference>
<dbReference type="Proteomes" id="UP000031518">
    <property type="component" value="Unassembled WGS sequence"/>
</dbReference>
<dbReference type="EMBL" id="CBXV010000005">
    <property type="protein sequence ID" value="CDM65461.1"/>
    <property type="molecule type" value="Genomic_DNA"/>
</dbReference>
<evidence type="ECO:0000259" key="3">
    <source>
        <dbReference type="Pfam" id="PF15902"/>
    </source>
</evidence>
<dbReference type="Pfam" id="PF01471">
    <property type="entry name" value="PG_binding_1"/>
    <property type="match status" value="1"/>
</dbReference>
<dbReference type="InterPro" id="IPR036365">
    <property type="entry name" value="PGBD-like_sf"/>
</dbReference>
<dbReference type="Gene3D" id="2.130.10.10">
    <property type="entry name" value="YVTN repeat-like/Quinoprotein amine dehydrogenase"/>
    <property type="match status" value="5"/>
</dbReference>
<dbReference type="InterPro" id="IPR031778">
    <property type="entry name" value="Sortilin_N"/>
</dbReference>
<dbReference type="InterPro" id="IPR052025">
    <property type="entry name" value="Xyloglucanase_GH74"/>
</dbReference>
<evidence type="ECO:0000313" key="4">
    <source>
        <dbReference type="EMBL" id="CDM65461.1"/>
    </source>
</evidence>
<proteinExistence type="predicted"/>
<dbReference type="InterPro" id="IPR015943">
    <property type="entry name" value="WD40/YVTN_repeat-like_dom_sf"/>
</dbReference>
<keyword evidence="1" id="KW-0677">Repeat</keyword>
<name>A0A0B6WWH3_9BACT</name>
<sequence>MIRLPRLSESNRPFLSCREKIAIAVAALLIFTLFSPCGTRVNAGAVPNRSSALVDWRVTGPMGGDVRALVIDPKDARKIYLGTLDGQIYVSTDGGERWSRLASFNRPGLYIDHIIIDPRDSRILYVGAHRHKEPGGFFKSTDGGQTWREAKELKGEAIHSLAQSSTKPDVIVAGTNNGVYRSDDAGETWTKLPTTGMTNTNIESLAIDPRNDKVIYAGSWHLPFKTTDGGQTWRKINKGMIDDSDIFAISIDNRNPDHIIASACSGIYESKDAGETWHKVQGIPSSSRRTRDILQHPSRPEIVYAGTTEGFWRSTKGGADGSWTLMTSKQLEVNAIAVHPDNPDTVYIGTNNYGVMVSHDGGRTFAMSNEGFSGRLIYTVVADRERPGRVYASTINTTTGGGFFFISDDGGMTWQPAMRNMPRQLIAYSILQDRRDPNVIYLGTNFGLYKSLDRGMSWSAVRVAKPRARASRAAASATDDTVRRAQEALKEAGYDVGAPDGRLGPRTSAAIRKFQIDKNLPPTGRLDERTLAALGIQEMVDLTEETINSLTFTPDERDGHPGMLAATNSGLYRTYDPARGWERISYGSGFDARTLAVSVDPQNPETIWVGTATSGLLVSHDGGRTWQQIKAIPTIAPVNTIVQDPKRAGYIYVGTGHTLYLSRDGGQSWMRRGGNLPIGNFTSILINPNDPDEIFAGSAFETGGGIFRSTDAGMTWERIDPELPSRRVWSLAFDRQSAERLLIGSHSGGVYVALRSGVATASSGQR</sequence>
<dbReference type="SUPFAM" id="SSF47090">
    <property type="entry name" value="PGBD-like"/>
    <property type="match status" value="1"/>
</dbReference>
<accession>A0A0B6WWH3</accession>
<feature type="domain" description="Peptidoglycan binding-like" evidence="2">
    <location>
        <begin position="479"/>
        <end position="534"/>
    </location>
</feature>
<protein>
    <submittedName>
        <fullName evidence="4">Putative peptidoglycan binding protein,BNR/Asp-box repeat protein</fullName>
    </submittedName>
</protein>
<dbReference type="RefSeq" id="WP_162199814.1">
    <property type="nucleotide sequence ID" value="NZ_CBXV010000005.1"/>
</dbReference>
<keyword evidence="5" id="KW-1185">Reference proteome</keyword>
<dbReference type="SUPFAM" id="SSF110296">
    <property type="entry name" value="Oligoxyloglucan reducing end-specific cellobiohydrolase"/>
    <property type="match status" value="3"/>
</dbReference>
<dbReference type="Pfam" id="PF02012">
    <property type="entry name" value="BNR"/>
    <property type="match status" value="1"/>
</dbReference>
<evidence type="ECO:0000259" key="2">
    <source>
        <dbReference type="Pfam" id="PF01471"/>
    </source>
</evidence>
<dbReference type="InterPro" id="IPR002860">
    <property type="entry name" value="BNR_rpt"/>
</dbReference>
<dbReference type="Pfam" id="PF15902">
    <property type="entry name" value="Sortilin-Vps10"/>
    <property type="match status" value="1"/>
</dbReference>